<dbReference type="Proteomes" id="UP000093343">
    <property type="component" value="Unassembled WGS sequence"/>
</dbReference>
<comment type="caution">
    <text evidence="1">The sequence shown here is derived from an EMBL/GenBank/DDBJ whole genome shotgun (WGS) entry which is preliminary data.</text>
</comment>
<sequence>MKAEVQYGDFKGTVAADIADFLGGNSLESISKHFNLDTTRFRLVGVSIYGTANFHLALRCVDLEKTTNEKEYIVDLSIDLGGKNPFDLLFKRLYISLHGAHEEKYLDPQLDSDTEAEFGEY</sequence>
<dbReference type="RefSeq" id="WP_065448286.1">
    <property type="nucleotide sequence ID" value="NZ_LVEN01000005.1"/>
</dbReference>
<evidence type="ECO:0000313" key="2">
    <source>
        <dbReference type="Proteomes" id="UP000093343"/>
    </source>
</evidence>
<accession>A0ABX2XND8</accession>
<name>A0ABX2XND8_9FLAO</name>
<gene>
    <name evidence="1" type="ORF">FLP_04255</name>
</gene>
<protein>
    <submittedName>
        <fullName evidence="1">Uncharacterized protein</fullName>
    </submittedName>
</protein>
<organism evidence="1 2">
    <name type="scientific">Flavobacterium piscis</name>
    <dbReference type="NCBI Taxonomy" id="1114874"/>
    <lineage>
        <taxon>Bacteria</taxon>
        <taxon>Pseudomonadati</taxon>
        <taxon>Bacteroidota</taxon>
        <taxon>Flavobacteriia</taxon>
        <taxon>Flavobacteriales</taxon>
        <taxon>Flavobacteriaceae</taxon>
        <taxon>Flavobacterium</taxon>
    </lineage>
</organism>
<reference evidence="2" key="1">
    <citation type="submission" date="2016-03" db="EMBL/GenBank/DDBJ databases">
        <title>Draft genome sequence of Paenibacillus glacialis DSM 22343.</title>
        <authorList>
            <person name="Shin S.-K."/>
            <person name="Yi H."/>
        </authorList>
    </citation>
    <scope>NUCLEOTIDE SEQUENCE [LARGE SCALE GENOMIC DNA]</scope>
    <source>
        <strain evidence="2">CCUG 60099</strain>
    </source>
</reference>
<keyword evidence="2" id="KW-1185">Reference proteome</keyword>
<evidence type="ECO:0000313" key="1">
    <source>
        <dbReference type="EMBL" id="OCB77161.1"/>
    </source>
</evidence>
<dbReference type="EMBL" id="LVEN01000005">
    <property type="protein sequence ID" value="OCB77161.1"/>
    <property type="molecule type" value="Genomic_DNA"/>
</dbReference>
<proteinExistence type="predicted"/>